<proteinExistence type="predicted"/>
<dbReference type="RefSeq" id="WP_341601309.1">
    <property type="nucleotide sequence ID" value="NZ_JBAKAW010000002.1"/>
</dbReference>
<dbReference type="GO" id="GO:0004519">
    <property type="term" value="F:endonuclease activity"/>
    <property type="evidence" value="ECO:0007669"/>
    <property type="project" value="UniProtKB-KW"/>
</dbReference>
<dbReference type="EMBL" id="JBAKAW010000002">
    <property type="protein sequence ID" value="MEL0653734.1"/>
    <property type="molecule type" value="Genomic_DNA"/>
</dbReference>
<dbReference type="InterPro" id="IPR014833">
    <property type="entry name" value="TnsA_N"/>
</dbReference>
<reference evidence="2 3" key="1">
    <citation type="submission" date="2024-02" db="EMBL/GenBank/DDBJ databases">
        <title>Bacteria isolated from the canopy kelp, Nereocystis luetkeana.</title>
        <authorList>
            <person name="Pfister C.A."/>
            <person name="Younker I.T."/>
            <person name="Light S.H."/>
        </authorList>
    </citation>
    <scope>NUCLEOTIDE SEQUENCE [LARGE SCALE GENOMIC DNA]</scope>
    <source>
        <strain evidence="2 3">TI.1.03</strain>
    </source>
</reference>
<evidence type="ECO:0000259" key="1">
    <source>
        <dbReference type="Pfam" id="PF08722"/>
    </source>
</evidence>
<gene>
    <name evidence="2" type="ORF">V6257_01705</name>
</gene>
<comment type="caution">
    <text evidence="2">The sequence shown here is derived from an EMBL/GenBank/DDBJ whole genome shotgun (WGS) entry which is preliminary data.</text>
</comment>
<dbReference type="Proteomes" id="UP001371391">
    <property type="component" value="Unassembled WGS sequence"/>
</dbReference>
<keyword evidence="2" id="KW-0378">Hydrolase</keyword>
<accession>A0ABU9GVX2</accession>
<protein>
    <submittedName>
        <fullName evidence="2">TnsA endonuclease N-terminal domain-containing protein</fullName>
    </submittedName>
</protein>
<keyword evidence="2" id="KW-0255">Endonuclease</keyword>
<dbReference type="Pfam" id="PF08722">
    <property type="entry name" value="Tn7_TnsA-like_N"/>
    <property type="match status" value="1"/>
</dbReference>
<sequence>MKQDDIYKAIDKAYRKDDMRRNLERFSRFNLSGLFPTLKDSSPHFFESFNEAHFAVMFEFDPTIVSVKSQPFSIQYSDEGQTKNYTPDFSLIDCNNRIKIIEVKVSAALDEKINRKHNLIKKAFKQHGFEFQVMTEKHLPSRLALSNMMMIKRNAIALGRPDEGALNYLLNILSVPIALEKALDICKCLKINTNIISYGVFRDYLKIDVSSSFTGETMISSNIYGEEL</sequence>
<organism evidence="2 3">
    <name type="scientific">Pseudoalteromonas issachenkonii</name>
    <dbReference type="NCBI Taxonomy" id="152297"/>
    <lineage>
        <taxon>Bacteria</taxon>
        <taxon>Pseudomonadati</taxon>
        <taxon>Pseudomonadota</taxon>
        <taxon>Gammaproteobacteria</taxon>
        <taxon>Alteromonadales</taxon>
        <taxon>Pseudoalteromonadaceae</taxon>
        <taxon>Pseudoalteromonas</taxon>
    </lineage>
</organism>
<name>A0ABU9GVX2_9GAMM</name>
<keyword evidence="2" id="KW-0540">Nuclease</keyword>
<keyword evidence="3" id="KW-1185">Reference proteome</keyword>
<feature type="domain" description="TnsA endonuclease N-terminal" evidence="1">
    <location>
        <begin position="61"/>
        <end position="136"/>
    </location>
</feature>
<evidence type="ECO:0000313" key="3">
    <source>
        <dbReference type="Proteomes" id="UP001371391"/>
    </source>
</evidence>
<dbReference type="Gene3D" id="3.40.91.30">
    <property type="match status" value="1"/>
</dbReference>
<evidence type="ECO:0000313" key="2">
    <source>
        <dbReference type="EMBL" id="MEL0653734.1"/>
    </source>
</evidence>